<dbReference type="EMBL" id="CP009687">
    <property type="protein sequence ID" value="AKL97116.1"/>
    <property type="molecule type" value="Genomic_DNA"/>
</dbReference>
<dbReference type="InterPro" id="IPR003607">
    <property type="entry name" value="HD/PDEase_dom"/>
</dbReference>
<name>A0A0G3WER0_9CLOT</name>
<dbReference type="Pfam" id="PF13487">
    <property type="entry name" value="HD_5"/>
    <property type="match status" value="1"/>
</dbReference>
<keyword evidence="2" id="KW-0378">Hydrolase</keyword>
<dbReference type="InterPro" id="IPR037522">
    <property type="entry name" value="HD_GYP_dom"/>
</dbReference>
<sequence>MRMIDLIHATEDHVLAIPLFNDQGKILLSKGVKLKPSLASKLLAMGYTKVYIKDEYSEKEIEDIIKPHVRQKAIGHIRKLASIAKDDPKETANKQQAFNTDLTMAKATISTIVEEIFSKKDIVIDLLDLKTVEGYIYEHSINVMIHSLVLGSSLGLAMAELEKLALAAALHDIGLMFVSDNILKKQGPLTPEEMEEVKSHTYKGYEFLKTKTDLNPTIRIPALQHHKRYDDTGYPDLVSYHETHLFSRIISVADTFDAMTSDRPYRKALPVAEVLEYIMGSGGTLFHPTLTKAFILHINPYPINTLVKLNDGSTGVVIQVNGRFYSRPVVRLVMDQYQKKINQTVNLLENRTLVIQSTVSKI</sequence>
<dbReference type="Proteomes" id="UP000035704">
    <property type="component" value="Chromosome"/>
</dbReference>
<evidence type="ECO:0000259" key="1">
    <source>
        <dbReference type="PROSITE" id="PS51832"/>
    </source>
</evidence>
<proteinExistence type="predicted"/>
<dbReference type="RefSeq" id="WP_052661588.1">
    <property type="nucleotide sequence ID" value="NZ_CP009687.1"/>
</dbReference>
<accession>A0A0G3WER0</accession>
<dbReference type="PANTHER" id="PTHR43155">
    <property type="entry name" value="CYCLIC DI-GMP PHOSPHODIESTERASE PA4108-RELATED"/>
    <property type="match status" value="1"/>
</dbReference>
<dbReference type="Gene3D" id="1.10.3210.10">
    <property type="entry name" value="Hypothetical protein af1432"/>
    <property type="match status" value="1"/>
</dbReference>
<evidence type="ECO:0000313" key="2">
    <source>
        <dbReference type="EMBL" id="AKL97116.1"/>
    </source>
</evidence>
<reference evidence="2 3" key="1">
    <citation type="submission" date="2014-10" db="EMBL/GenBank/DDBJ databases">
        <title>Genome sequence of Clostridium aceticum DSM 1496.</title>
        <authorList>
            <person name="Poehlein A."/>
            <person name="Schiel-Bengelsdorf B."/>
            <person name="Gottschalk G."/>
            <person name="Duerre P."/>
            <person name="Daniel R."/>
        </authorList>
    </citation>
    <scope>NUCLEOTIDE SEQUENCE [LARGE SCALE GENOMIC DNA]</scope>
    <source>
        <strain evidence="2 3">DSM 1496</strain>
    </source>
</reference>
<keyword evidence="3" id="KW-1185">Reference proteome</keyword>
<dbReference type="PANTHER" id="PTHR43155:SF2">
    <property type="entry name" value="CYCLIC DI-GMP PHOSPHODIESTERASE PA4108"/>
    <property type="match status" value="1"/>
</dbReference>
<dbReference type="STRING" id="84022.CACET_c36880"/>
<dbReference type="SUPFAM" id="SSF109604">
    <property type="entry name" value="HD-domain/PDEase-like"/>
    <property type="match status" value="1"/>
</dbReference>
<dbReference type="KEGG" id="cace:CACET_c36880"/>
<dbReference type="OrthoDB" id="9804747at2"/>
<protein>
    <submittedName>
        <fullName evidence="2">Metal dependent phosphohydrolase</fullName>
    </submittedName>
</protein>
<organism evidence="2 3">
    <name type="scientific">Clostridium aceticum</name>
    <dbReference type="NCBI Taxonomy" id="84022"/>
    <lineage>
        <taxon>Bacteria</taxon>
        <taxon>Bacillati</taxon>
        <taxon>Bacillota</taxon>
        <taxon>Clostridia</taxon>
        <taxon>Eubacteriales</taxon>
        <taxon>Clostridiaceae</taxon>
        <taxon>Clostridium</taxon>
    </lineage>
</organism>
<dbReference type="GO" id="GO:0016787">
    <property type="term" value="F:hydrolase activity"/>
    <property type="evidence" value="ECO:0007669"/>
    <property type="project" value="UniProtKB-KW"/>
</dbReference>
<feature type="domain" description="HD-GYP" evidence="1">
    <location>
        <begin position="114"/>
        <end position="310"/>
    </location>
</feature>
<gene>
    <name evidence="2" type="ORF">CACET_c36880</name>
</gene>
<dbReference type="PROSITE" id="PS51832">
    <property type="entry name" value="HD_GYP"/>
    <property type="match status" value="1"/>
</dbReference>
<dbReference type="CDD" id="cd00077">
    <property type="entry name" value="HDc"/>
    <property type="match status" value="1"/>
</dbReference>
<dbReference type="PATRIC" id="fig|84022.6.peg.3768"/>
<evidence type="ECO:0000313" key="3">
    <source>
        <dbReference type="Proteomes" id="UP000035704"/>
    </source>
</evidence>
<dbReference type="SMART" id="SM00471">
    <property type="entry name" value="HDc"/>
    <property type="match status" value="1"/>
</dbReference>
<dbReference type="AlphaFoldDB" id="A0A0G3WER0"/>